<protein>
    <submittedName>
        <fullName evidence="1">Uncharacterized protein</fullName>
    </submittedName>
</protein>
<dbReference type="AlphaFoldDB" id="A0A2W7QV23"/>
<dbReference type="OrthoDB" id="7836272at2"/>
<evidence type="ECO:0000313" key="1">
    <source>
        <dbReference type="EMBL" id="PZX49950.1"/>
    </source>
</evidence>
<proteinExistence type="predicted"/>
<keyword evidence="4" id="KW-1185">Reference proteome</keyword>
<dbReference type="Proteomes" id="UP000249115">
    <property type="component" value="Unassembled WGS sequence"/>
</dbReference>
<evidence type="ECO:0000313" key="4">
    <source>
        <dbReference type="Proteomes" id="UP000321927"/>
    </source>
</evidence>
<dbReference type="Proteomes" id="UP000321927">
    <property type="component" value="Unassembled WGS sequence"/>
</dbReference>
<name>A0A2W7QV23_9BACT</name>
<evidence type="ECO:0000313" key="2">
    <source>
        <dbReference type="EMBL" id="TXD75521.1"/>
    </source>
</evidence>
<evidence type="ECO:0000313" key="3">
    <source>
        <dbReference type="Proteomes" id="UP000249115"/>
    </source>
</evidence>
<gene>
    <name evidence="2" type="ORF">ESW18_20125</name>
    <name evidence="1" type="ORF">LV84_04140</name>
</gene>
<dbReference type="EMBL" id="QKZU01000026">
    <property type="protein sequence ID" value="PZX49950.1"/>
    <property type="molecule type" value="Genomic_DNA"/>
</dbReference>
<dbReference type="RefSeq" id="WP_086503436.1">
    <property type="nucleotide sequence ID" value="NZ_MSSV01000044.1"/>
</dbReference>
<reference evidence="2 4" key="2">
    <citation type="submission" date="2019-08" db="EMBL/GenBank/DDBJ databases">
        <title>Genome of Algoriphagus ratkowskyi IC026.</title>
        <authorList>
            <person name="Bowman J.P."/>
        </authorList>
    </citation>
    <scope>NUCLEOTIDE SEQUENCE [LARGE SCALE GENOMIC DNA]</scope>
    <source>
        <strain evidence="2 4">IC026</strain>
    </source>
</reference>
<sequence length="107" mass="12657">MEEVKEFENEPLIIPASRILRPQQQYNMIMNRSRMARIKSEMEYAAIYGEVYHLWWHPHNFGACPDSSMAELNEIINQFNRLKMEYGMQSFNMRSLGEQVKNNALIG</sequence>
<organism evidence="1 3">
    <name type="scientific">Algoriphagus ratkowskyi</name>
    <dbReference type="NCBI Taxonomy" id="57028"/>
    <lineage>
        <taxon>Bacteria</taxon>
        <taxon>Pseudomonadati</taxon>
        <taxon>Bacteroidota</taxon>
        <taxon>Cytophagia</taxon>
        <taxon>Cytophagales</taxon>
        <taxon>Cyclobacteriaceae</taxon>
        <taxon>Algoriphagus</taxon>
    </lineage>
</organism>
<reference evidence="1 3" key="1">
    <citation type="submission" date="2018-06" db="EMBL/GenBank/DDBJ databases">
        <title>Genomic Encyclopedia of Archaeal and Bacterial Type Strains, Phase II (KMG-II): from individual species to whole genera.</title>
        <authorList>
            <person name="Goeker M."/>
        </authorList>
    </citation>
    <scope>NUCLEOTIDE SEQUENCE [LARGE SCALE GENOMIC DNA]</scope>
    <source>
        <strain evidence="1 3">DSM 22686</strain>
    </source>
</reference>
<dbReference type="EMBL" id="VORV01000024">
    <property type="protein sequence ID" value="TXD75521.1"/>
    <property type="molecule type" value="Genomic_DNA"/>
</dbReference>
<comment type="caution">
    <text evidence="1">The sequence shown here is derived from an EMBL/GenBank/DDBJ whole genome shotgun (WGS) entry which is preliminary data.</text>
</comment>
<accession>A0A2W7QV23</accession>
<dbReference type="Gene3D" id="3.20.20.370">
    <property type="entry name" value="Glycoside hydrolase/deacetylase"/>
    <property type="match status" value="1"/>
</dbReference>